<keyword evidence="2" id="KW-0805">Transcription regulation</keyword>
<dbReference type="InterPro" id="IPR003441">
    <property type="entry name" value="NAC-dom"/>
</dbReference>
<evidence type="ECO:0000313" key="7">
    <source>
        <dbReference type="EMBL" id="KAF9664499.1"/>
    </source>
</evidence>
<sequence>MQTSLPRPPSGFKFIPTEEELIKYYLYNKVHGRLHGEDSTFIKDYNLYGEEEPWEIHNKFQGHKFCDDGLYFFTTLHKKTINGTKKMNRSVGTHGGTWHGDGGNEVESSEGIVIGTKKRFRYHKHGKPVKDGWILLEYGSESVSKNIVISQLKKSERGSSKKESISTKRKHVNAEVFEVDEDDDTLKIIQSEVINSEPLRSPDLGTQQIVYNQDMWLEAATVSTEDDGGRSAEVTCDNILMMELGASAMVNSGHDLSRAQDPQQITANQEIWLEAATDALENDGGFSTEYIFDDEISFFNGEPVILQCEPDLVNFTQEPMINEHQQMALACFRGNHEERPVSVEDYELMDLSQSHGSCKLQLMAMNTASSDNAVPEVRAVQLWILASSSMHLKNETNWFANFQALQMYECNEDDQADELMAMKSGPVS</sequence>
<evidence type="ECO:0000256" key="4">
    <source>
        <dbReference type="ARBA" id="ARBA00023163"/>
    </source>
</evidence>
<protein>
    <recommendedName>
        <fullName evidence="6">NAC domain-containing protein</fullName>
    </recommendedName>
</protein>
<keyword evidence="5" id="KW-0539">Nucleus</keyword>
<dbReference type="GO" id="GO:0003677">
    <property type="term" value="F:DNA binding"/>
    <property type="evidence" value="ECO:0007669"/>
    <property type="project" value="UniProtKB-KW"/>
</dbReference>
<keyword evidence="3" id="KW-0238">DNA-binding</keyword>
<evidence type="ECO:0000256" key="2">
    <source>
        <dbReference type="ARBA" id="ARBA00023015"/>
    </source>
</evidence>
<dbReference type="AlphaFoldDB" id="A0A835JA04"/>
<gene>
    <name evidence="7" type="ORF">SADUNF_Sadunf16G0025100</name>
</gene>
<accession>A0A835JA04</accession>
<evidence type="ECO:0000256" key="1">
    <source>
        <dbReference type="ARBA" id="ARBA00004123"/>
    </source>
</evidence>
<evidence type="ECO:0000259" key="6">
    <source>
        <dbReference type="PROSITE" id="PS51005"/>
    </source>
</evidence>
<dbReference type="OrthoDB" id="774757at2759"/>
<dbReference type="Proteomes" id="UP000657918">
    <property type="component" value="Chromosome 16"/>
</dbReference>
<dbReference type="SUPFAM" id="SSF101941">
    <property type="entry name" value="NAC domain"/>
    <property type="match status" value="1"/>
</dbReference>
<dbReference type="GO" id="GO:0006355">
    <property type="term" value="P:regulation of DNA-templated transcription"/>
    <property type="evidence" value="ECO:0007669"/>
    <property type="project" value="InterPro"/>
</dbReference>
<evidence type="ECO:0000256" key="3">
    <source>
        <dbReference type="ARBA" id="ARBA00023125"/>
    </source>
</evidence>
<reference evidence="7 8" key="1">
    <citation type="submission" date="2020-10" db="EMBL/GenBank/DDBJ databases">
        <title>Plant Genome Project.</title>
        <authorList>
            <person name="Zhang R.-G."/>
        </authorList>
    </citation>
    <scope>NUCLEOTIDE SEQUENCE [LARGE SCALE GENOMIC DNA]</scope>
    <source>
        <strain evidence="7">FAFU-HL-1</strain>
        <tissue evidence="7">Leaf</tissue>
    </source>
</reference>
<comment type="subcellular location">
    <subcellularLocation>
        <location evidence="1">Nucleus</location>
    </subcellularLocation>
</comment>
<dbReference type="Gene3D" id="2.170.150.80">
    <property type="entry name" value="NAC domain"/>
    <property type="match status" value="1"/>
</dbReference>
<dbReference type="Pfam" id="PF02365">
    <property type="entry name" value="NAM"/>
    <property type="match status" value="1"/>
</dbReference>
<name>A0A835JA04_9ROSI</name>
<proteinExistence type="predicted"/>
<organism evidence="7 8">
    <name type="scientific">Salix dunnii</name>
    <dbReference type="NCBI Taxonomy" id="1413687"/>
    <lineage>
        <taxon>Eukaryota</taxon>
        <taxon>Viridiplantae</taxon>
        <taxon>Streptophyta</taxon>
        <taxon>Embryophyta</taxon>
        <taxon>Tracheophyta</taxon>
        <taxon>Spermatophyta</taxon>
        <taxon>Magnoliopsida</taxon>
        <taxon>eudicotyledons</taxon>
        <taxon>Gunneridae</taxon>
        <taxon>Pentapetalae</taxon>
        <taxon>rosids</taxon>
        <taxon>fabids</taxon>
        <taxon>Malpighiales</taxon>
        <taxon>Salicaceae</taxon>
        <taxon>Saliceae</taxon>
        <taxon>Salix</taxon>
    </lineage>
</organism>
<dbReference type="PANTHER" id="PTHR31989">
    <property type="entry name" value="NAC DOMAIN-CONTAINING PROTEIN 82-RELATED"/>
    <property type="match status" value="1"/>
</dbReference>
<keyword evidence="8" id="KW-1185">Reference proteome</keyword>
<feature type="domain" description="NAC" evidence="6">
    <location>
        <begin position="8"/>
        <end position="155"/>
    </location>
</feature>
<dbReference type="EMBL" id="JADGMS010000016">
    <property type="protein sequence ID" value="KAF9664499.1"/>
    <property type="molecule type" value="Genomic_DNA"/>
</dbReference>
<keyword evidence="4" id="KW-0804">Transcription</keyword>
<dbReference type="PROSITE" id="PS51005">
    <property type="entry name" value="NAC"/>
    <property type="match status" value="1"/>
</dbReference>
<dbReference type="GO" id="GO:0005634">
    <property type="term" value="C:nucleus"/>
    <property type="evidence" value="ECO:0007669"/>
    <property type="project" value="UniProtKB-SubCell"/>
</dbReference>
<evidence type="ECO:0000313" key="8">
    <source>
        <dbReference type="Proteomes" id="UP000657918"/>
    </source>
</evidence>
<evidence type="ECO:0000256" key="5">
    <source>
        <dbReference type="ARBA" id="ARBA00023242"/>
    </source>
</evidence>
<dbReference type="InterPro" id="IPR036093">
    <property type="entry name" value="NAC_dom_sf"/>
</dbReference>
<comment type="caution">
    <text evidence="7">The sequence shown here is derived from an EMBL/GenBank/DDBJ whole genome shotgun (WGS) entry which is preliminary data.</text>
</comment>